<sequence>MSDRLQFNLDHALPADLQQIVEQVEKTAAAHRGDSLALLQLLRLLEGLHRDIRDTLFREALPTNRQRLYAFLRDIEVHGGWPYIQRMKLRSLLEAFLETDSCEEESPISE</sequence>
<keyword evidence="2" id="KW-1185">Reference proteome</keyword>
<evidence type="ECO:0000313" key="2">
    <source>
        <dbReference type="Proteomes" id="UP000191901"/>
    </source>
</evidence>
<dbReference type="RefSeq" id="WP_080805650.1">
    <property type="nucleotide sequence ID" value="NZ_CP021983.2"/>
</dbReference>
<protein>
    <submittedName>
        <fullName evidence="1">Uncharacterized protein</fullName>
    </submittedName>
</protein>
<dbReference type="KEGG" id="hhg:XM38_000210"/>
<dbReference type="AlphaFoldDB" id="A0A1Z3HFN9"/>
<dbReference type="Proteomes" id="UP000191901">
    <property type="component" value="Chromosome"/>
</dbReference>
<proteinExistence type="predicted"/>
<dbReference type="STRING" id="1641165.XM38_02575"/>
<gene>
    <name evidence="1" type="ORF">XM38_000210</name>
</gene>
<accession>A0A1Z3HFN9</accession>
<evidence type="ECO:0000313" key="1">
    <source>
        <dbReference type="EMBL" id="ASC69095.1"/>
    </source>
</evidence>
<name>A0A1Z3HFN9_9CYAN</name>
<organism evidence="1 2">
    <name type="scientific">Halomicronema hongdechloris C2206</name>
    <dbReference type="NCBI Taxonomy" id="1641165"/>
    <lineage>
        <taxon>Bacteria</taxon>
        <taxon>Bacillati</taxon>
        <taxon>Cyanobacteriota</taxon>
        <taxon>Cyanophyceae</taxon>
        <taxon>Nodosilineales</taxon>
        <taxon>Nodosilineaceae</taxon>
        <taxon>Halomicronema</taxon>
    </lineage>
</organism>
<reference evidence="1 2" key="1">
    <citation type="journal article" date="2016" name="Biochim. Biophys. Acta">
        <title>Characterization of red-shifted phycobilisomes isolated from the chlorophyll f-containing cyanobacterium Halomicronema hongdechloris.</title>
        <authorList>
            <person name="Li Y."/>
            <person name="Lin Y."/>
            <person name="Garvey C.J."/>
            <person name="Birch D."/>
            <person name="Corkery R.W."/>
            <person name="Loughlin P.C."/>
            <person name="Scheer H."/>
            <person name="Willows R.D."/>
            <person name="Chen M."/>
        </authorList>
    </citation>
    <scope>NUCLEOTIDE SEQUENCE [LARGE SCALE GENOMIC DNA]</scope>
    <source>
        <strain evidence="1 2">C2206</strain>
    </source>
</reference>
<dbReference type="OrthoDB" id="516113at2"/>
<dbReference type="EMBL" id="CP021983">
    <property type="protein sequence ID" value="ASC69095.1"/>
    <property type="molecule type" value="Genomic_DNA"/>
</dbReference>